<keyword evidence="13" id="KW-0732">Signal</keyword>
<protein>
    <submittedName>
        <fullName evidence="16">TonB-dependent receptor</fullName>
    </submittedName>
</protein>
<accession>A0ABW4MW54</accession>
<evidence type="ECO:0000256" key="8">
    <source>
        <dbReference type="ARBA" id="ARBA00023077"/>
    </source>
</evidence>
<proteinExistence type="inferred from homology"/>
<dbReference type="RefSeq" id="WP_377281301.1">
    <property type="nucleotide sequence ID" value="NZ_JBHRSI010000003.1"/>
</dbReference>
<evidence type="ECO:0000256" key="13">
    <source>
        <dbReference type="SAM" id="SignalP"/>
    </source>
</evidence>
<keyword evidence="8 12" id="KW-0798">TonB box</keyword>
<dbReference type="PROSITE" id="PS52016">
    <property type="entry name" value="TONB_DEPENDENT_REC_3"/>
    <property type="match status" value="1"/>
</dbReference>
<keyword evidence="4" id="KW-0410">Iron transport</keyword>
<dbReference type="Gene3D" id="2.40.170.20">
    <property type="entry name" value="TonB-dependent receptor, beta-barrel domain"/>
    <property type="match status" value="1"/>
</dbReference>
<reference evidence="17" key="1">
    <citation type="journal article" date="2019" name="Int. J. Syst. Evol. Microbiol.">
        <title>The Global Catalogue of Microorganisms (GCM) 10K type strain sequencing project: providing services to taxonomists for standard genome sequencing and annotation.</title>
        <authorList>
            <consortium name="The Broad Institute Genomics Platform"/>
            <consortium name="The Broad Institute Genome Sequencing Center for Infectious Disease"/>
            <person name="Wu L."/>
            <person name="Ma J."/>
        </authorList>
    </citation>
    <scope>NUCLEOTIDE SEQUENCE [LARGE SCALE GENOMIC DNA]</scope>
    <source>
        <strain evidence="17">DFY28</strain>
    </source>
</reference>
<evidence type="ECO:0000256" key="4">
    <source>
        <dbReference type="ARBA" id="ARBA00022496"/>
    </source>
</evidence>
<keyword evidence="6" id="KW-0408">Iron</keyword>
<gene>
    <name evidence="16" type="ORF">ACFSC0_00535</name>
</gene>
<feature type="signal peptide" evidence="13">
    <location>
        <begin position="1"/>
        <end position="26"/>
    </location>
</feature>
<evidence type="ECO:0000256" key="12">
    <source>
        <dbReference type="RuleBase" id="RU003357"/>
    </source>
</evidence>
<evidence type="ECO:0000256" key="11">
    <source>
        <dbReference type="PROSITE-ProRule" id="PRU01360"/>
    </source>
</evidence>
<evidence type="ECO:0000259" key="14">
    <source>
        <dbReference type="Pfam" id="PF00593"/>
    </source>
</evidence>
<feature type="domain" description="TonB-dependent receptor plug" evidence="15">
    <location>
        <begin position="51"/>
        <end position="163"/>
    </location>
</feature>
<feature type="domain" description="TonB-dependent receptor-like beta-barrel" evidence="14">
    <location>
        <begin position="302"/>
        <end position="722"/>
    </location>
</feature>
<dbReference type="Proteomes" id="UP001597237">
    <property type="component" value="Unassembled WGS sequence"/>
</dbReference>
<comment type="caution">
    <text evidence="16">The sequence shown here is derived from an EMBL/GenBank/DDBJ whole genome shotgun (WGS) entry which is preliminary data.</text>
</comment>
<dbReference type="InterPro" id="IPR039426">
    <property type="entry name" value="TonB-dep_rcpt-like"/>
</dbReference>
<comment type="subcellular location">
    <subcellularLocation>
        <location evidence="1 11">Cell outer membrane</location>
        <topology evidence="1 11">Multi-pass membrane protein</topology>
    </subcellularLocation>
</comment>
<evidence type="ECO:0000313" key="16">
    <source>
        <dbReference type="EMBL" id="MFD1781866.1"/>
    </source>
</evidence>
<keyword evidence="10 11" id="KW-0998">Cell outer membrane</keyword>
<dbReference type="PANTHER" id="PTHR32552:SF81">
    <property type="entry name" value="TONB-DEPENDENT OUTER MEMBRANE RECEPTOR"/>
    <property type="match status" value="1"/>
</dbReference>
<dbReference type="SUPFAM" id="SSF56935">
    <property type="entry name" value="Porins"/>
    <property type="match status" value="1"/>
</dbReference>
<name>A0ABW4MW54_9CAUL</name>
<dbReference type="EMBL" id="JBHUEY010000001">
    <property type="protein sequence ID" value="MFD1781866.1"/>
    <property type="molecule type" value="Genomic_DNA"/>
</dbReference>
<comment type="similarity">
    <text evidence="11 12">Belongs to the TonB-dependent receptor family.</text>
</comment>
<keyword evidence="5 11" id="KW-0812">Transmembrane</keyword>
<sequence>MRERSKLALRLLAGAAALSGATYGGAAFAQAGEPAVIEEVVVTARRREESLQDTPVAVTALSAQALEARGVENIAEVAKFAPNIRFDNAAQLSGGNYNATVFIRGVGQNDFALFSDPGVGVYVDGVYFARSIGAMLDAFDVERIEVLRGPQGTLFGKNTIGGAVLVTSAQPTNELSGRGEVTIGRFDRQDFKAYINVPLGDQLAARLSVASLNRDGYAKRLLTGDDLGDRNTDAARLQVRWTPSEALEVNLAGDYTRAREHSAPNTLLVAGNRPGFNGAPFLLNYNRFVAPTLPIRAPDGQIGINPSWITGDPYATYGTGPNVNDLDTWGVSGTVDWSLGAVDFKSITAYRHLKAAFARDGDNTPYVFRHTFNYDKQSQFSQEFQLSGLSFDERLTWVAGLYYFTEDGRDEGYAHLALGLQPPLATAPPFSPSVNILTEVENTTLAAFAQGSFAVTDQLSLTLGARWNRDEKTYYLDHRRIWDGFVVANTSRSGEWDSFTPKVGAEFKATEDVMLYVSAGKGFKSGGFNARPLADETEVTAYEPETIWTYEAGAKTSWFDRRLIVNAAAFWSTYEDIQLTVNQTPRNFVANAAEAELKGFEVELFARPVPGLDINMAVGHLDHEYTAIGQGLGPTQILPITLSHKLVKAPEWTANAGIQYRLDLGDTGAFTFRADAAYFSRIYNDIANDPELSQKPYTLLSARVAWDSPDELWRVSIFGENLGDEQVKVSGNASSAAFGLKEAAYGPPRTWGATLARKF</sequence>
<evidence type="ECO:0000256" key="1">
    <source>
        <dbReference type="ARBA" id="ARBA00004571"/>
    </source>
</evidence>
<evidence type="ECO:0000256" key="3">
    <source>
        <dbReference type="ARBA" id="ARBA00022452"/>
    </source>
</evidence>
<evidence type="ECO:0000256" key="10">
    <source>
        <dbReference type="ARBA" id="ARBA00023237"/>
    </source>
</evidence>
<dbReference type="InterPro" id="IPR036942">
    <property type="entry name" value="Beta-barrel_TonB_sf"/>
</dbReference>
<evidence type="ECO:0000256" key="5">
    <source>
        <dbReference type="ARBA" id="ARBA00022692"/>
    </source>
</evidence>
<keyword evidence="3 11" id="KW-1134">Transmembrane beta strand</keyword>
<dbReference type="InterPro" id="IPR000531">
    <property type="entry name" value="Beta-barrel_TonB"/>
</dbReference>
<evidence type="ECO:0000259" key="15">
    <source>
        <dbReference type="Pfam" id="PF07715"/>
    </source>
</evidence>
<keyword evidence="7" id="KW-0406">Ion transport</keyword>
<dbReference type="Pfam" id="PF07715">
    <property type="entry name" value="Plug"/>
    <property type="match status" value="1"/>
</dbReference>
<evidence type="ECO:0000256" key="7">
    <source>
        <dbReference type="ARBA" id="ARBA00023065"/>
    </source>
</evidence>
<evidence type="ECO:0000256" key="2">
    <source>
        <dbReference type="ARBA" id="ARBA00022448"/>
    </source>
</evidence>
<dbReference type="CDD" id="cd01347">
    <property type="entry name" value="ligand_gated_channel"/>
    <property type="match status" value="1"/>
</dbReference>
<keyword evidence="17" id="KW-1185">Reference proteome</keyword>
<feature type="chain" id="PRO_5046991123" evidence="13">
    <location>
        <begin position="27"/>
        <end position="759"/>
    </location>
</feature>
<dbReference type="PANTHER" id="PTHR32552">
    <property type="entry name" value="FERRICHROME IRON RECEPTOR-RELATED"/>
    <property type="match status" value="1"/>
</dbReference>
<keyword evidence="9 11" id="KW-0472">Membrane</keyword>
<evidence type="ECO:0000256" key="6">
    <source>
        <dbReference type="ARBA" id="ARBA00023004"/>
    </source>
</evidence>
<evidence type="ECO:0000313" key="17">
    <source>
        <dbReference type="Proteomes" id="UP001597237"/>
    </source>
</evidence>
<organism evidence="16 17">
    <name type="scientific">Phenylobacterium terrae</name>
    <dbReference type="NCBI Taxonomy" id="2665495"/>
    <lineage>
        <taxon>Bacteria</taxon>
        <taxon>Pseudomonadati</taxon>
        <taxon>Pseudomonadota</taxon>
        <taxon>Alphaproteobacteria</taxon>
        <taxon>Caulobacterales</taxon>
        <taxon>Caulobacteraceae</taxon>
        <taxon>Phenylobacterium</taxon>
    </lineage>
</organism>
<keyword evidence="16" id="KW-0675">Receptor</keyword>
<dbReference type="InterPro" id="IPR012910">
    <property type="entry name" value="Plug_dom"/>
</dbReference>
<evidence type="ECO:0000256" key="9">
    <source>
        <dbReference type="ARBA" id="ARBA00023136"/>
    </source>
</evidence>
<keyword evidence="2 11" id="KW-0813">Transport</keyword>
<dbReference type="Pfam" id="PF00593">
    <property type="entry name" value="TonB_dep_Rec_b-barrel"/>
    <property type="match status" value="1"/>
</dbReference>